<evidence type="ECO:0000259" key="6">
    <source>
        <dbReference type="Pfam" id="PF00137"/>
    </source>
</evidence>
<dbReference type="EMBL" id="QOQW01000011">
    <property type="protein sequence ID" value="RCK79707.1"/>
    <property type="molecule type" value="Genomic_DNA"/>
</dbReference>
<dbReference type="AlphaFoldDB" id="A0A367ZPD2"/>
<keyword evidence="2 5" id="KW-0812">Transmembrane</keyword>
<evidence type="ECO:0000256" key="5">
    <source>
        <dbReference type="SAM" id="Phobius"/>
    </source>
</evidence>
<dbReference type="Gene3D" id="1.20.120.610">
    <property type="entry name" value="lithium bound rotor ring of v- atpase"/>
    <property type="match status" value="1"/>
</dbReference>
<feature type="transmembrane region" description="Helical" evidence="5">
    <location>
        <begin position="47"/>
        <end position="68"/>
    </location>
</feature>
<evidence type="ECO:0000256" key="4">
    <source>
        <dbReference type="ARBA" id="ARBA00023136"/>
    </source>
</evidence>
<evidence type="ECO:0000313" key="8">
    <source>
        <dbReference type="Proteomes" id="UP000252355"/>
    </source>
</evidence>
<dbReference type="Proteomes" id="UP000252355">
    <property type="component" value="Unassembled WGS sequence"/>
</dbReference>
<protein>
    <submittedName>
        <fullName evidence="7">V-type ATP synthase subunit K</fullName>
    </submittedName>
</protein>
<feature type="domain" description="V-ATPase proteolipid subunit C-like" evidence="6">
    <location>
        <begin position="8"/>
        <end position="67"/>
    </location>
</feature>
<dbReference type="GO" id="GO:0033177">
    <property type="term" value="C:proton-transporting two-sector ATPase complex, proton-transporting domain"/>
    <property type="evidence" value="ECO:0007669"/>
    <property type="project" value="InterPro"/>
</dbReference>
<dbReference type="Pfam" id="PF00137">
    <property type="entry name" value="ATP-synt_C"/>
    <property type="match status" value="2"/>
</dbReference>
<comment type="caution">
    <text evidence="7">The sequence shown here is derived from an EMBL/GenBank/DDBJ whole genome shotgun (WGS) entry which is preliminary data.</text>
</comment>
<organism evidence="7 8">
    <name type="scientific">Candidatus Ozemobacter sibiricus</name>
    <dbReference type="NCBI Taxonomy" id="2268124"/>
    <lineage>
        <taxon>Bacteria</taxon>
        <taxon>Candidatus Ozemobacteria</taxon>
        <taxon>Candidatus Ozemobacterales</taxon>
        <taxon>Candidatus Ozemobacteraceae</taxon>
        <taxon>Candidatus Ozemobacter</taxon>
    </lineage>
</organism>
<reference evidence="7 8" key="1">
    <citation type="submission" date="2018-05" db="EMBL/GenBank/DDBJ databases">
        <title>A metagenomic window into the 2 km-deep terrestrial subsurface aquifer revealed taxonomically and functionally diverse microbial community comprising novel uncultured bacterial lineages.</title>
        <authorList>
            <person name="Kadnikov V.V."/>
            <person name="Mardanov A.V."/>
            <person name="Beletsky A.V."/>
            <person name="Banks D."/>
            <person name="Pimenov N.V."/>
            <person name="Frank Y.A."/>
            <person name="Karnachuk O.V."/>
            <person name="Ravin N.V."/>
        </authorList>
    </citation>
    <scope>NUCLEOTIDE SEQUENCE [LARGE SCALE GENOMIC DNA]</scope>
    <source>
        <strain evidence="7">BY5</strain>
    </source>
</reference>
<gene>
    <name evidence="7" type="ORF">OZSIB_4179</name>
</gene>
<accession>A0A367ZPD2</accession>
<dbReference type="InterPro" id="IPR035921">
    <property type="entry name" value="F/V-ATP_Csub_sf"/>
</dbReference>
<feature type="transmembrane region" description="Helical" evidence="5">
    <location>
        <begin position="120"/>
        <end position="143"/>
    </location>
</feature>
<proteinExistence type="predicted"/>
<feature type="domain" description="V-ATPase proteolipid subunit C-like" evidence="6">
    <location>
        <begin position="85"/>
        <end position="143"/>
    </location>
</feature>
<dbReference type="InterPro" id="IPR002379">
    <property type="entry name" value="ATPase_proteolipid_c-like_dom"/>
</dbReference>
<keyword evidence="3 5" id="KW-1133">Transmembrane helix</keyword>
<sequence length="162" mass="15945">MLEVIGKLSAGLVLGLGAIGSALGIYAAGSAAAGAWANEGKAGKSLSFQYIIMVAAPISQTLYSMILMNSMLTKAATPENALLLLGAAIGCGLGELFSAWGQGQIGAAGVRCLNESGGKGFGLIIIALGIIETVGIFAMVFGLSILGKATEIAAVAGAAAGR</sequence>
<comment type="subcellular location">
    <subcellularLocation>
        <location evidence="1">Membrane</location>
        <topology evidence="1">Multi-pass membrane protein</topology>
    </subcellularLocation>
</comment>
<evidence type="ECO:0000313" key="7">
    <source>
        <dbReference type="EMBL" id="RCK79707.1"/>
    </source>
</evidence>
<evidence type="ECO:0000256" key="1">
    <source>
        <dbReference type="ARBA" id="ARBA00004141"/>
    </source>
</evidence>
<keyword evidence="4 5" id="KW-0472">Membrane</keyword>
<dbReference type="GO" id="GO:0015078">
    <property type="term" value="F:proton transmembrane transporter activity"/>
    <property type="evidence" value="ECO:0007669"/>
    <property type="project" value="InterPro"/>
</dbReference>
<evidence type="ECO:0000256" key="3">
    <source>
        <dbReference type="ARBA" id="ARBA00022989"/>
    </source>
</evidence>
<feature type="transmembrane region" description="Helical" evidence="5">
    <location>
        <begin position="80"/>
        <end position="100"/>
    </location>
</feature>
<evidence type="ECO:0000256" key="2">
    <source>
        <dbReference type="ARBA" id="ARBA00022692"/>
    </source>
</evidence>
<dbReference type="SUPFAM" id="SSF81333">
    <property type="entry name" value="F1F0 ATP synthase subunit C"/>
    <property type="match status" value="2"/>
</dbReference>
<name>A0A367ZPD2_9BACT</name>